<dbReference type="Proteomes" id="UP000451233">
    <property type="component" value="Unassembled WGS sequence"/>
</dbReference>
<evidence type="ECO:0000313" key="7">
    <source>
        <dbReference type="EMBL" id="MXV14249.1"/>
    </source>
</evidence>
<reference evidence="7 8" key="1">
    <citation type="submission" date="2019-11" db="EMBL/GenBank/DDBJ databases">
        <title>Pedobacter sp. HMF7056 Genome sequencing and assembly.</title>
        <authorList>
            <person name="Kang H."/>
            <person name="Kim H."/>
            <person name="Joh K."/>
        </authorList>
    </citation>
    <scope>NUCLEOTIDE SEQUENCE [LARGE SCALE GENOMIC DNA]</scope>
    <source>
        <strain evidence="7 8">HMF7056</strain>
    </source>
</reference>
<dbReference type="PRINTS" id="PR01021">
    <property type="entry name" value="OMPADOMAIN"/>
</dbReference>
<accession>A0A7K1XU09</accession>
<dbReference type="AlphaFoldDB" id="A0A7K1XU09"/>
<dbReference type="SUPFAM" id="SSF82171">
    <property type="entry name" value="DPP6 N-terminal domain-like"/>
    <property type="match status" value="1"/>
</dbReference>
<sequence>MMKRLLLIWLMIALPRVAHAQEQVTRKQRADQLFDRYLYARSLPIYLDLAKKRKPDPQVIERIAECYLKTSRYQEAEEWYAKALADPQSAPGLLYAYATVLQINGRFDLAKTQFRKYYTVTRNSRDLAVKLAACDSAALWTAATPGFTVTNVQQLNSAYSDWGTAFYENGLVFTSDRVDDTKTAPDTFGWTGNGWLKLYQADPAANGLKEFQLPFARSEKDETIFHIGPAAFTAKYDTAYITLTTTVPKHLLPTDRPGESPGDRFYTRRLELFTAVKANGSWRNFTRFPWHQVGSWSVGHAAISADGKLLYFTSDMPGGEGKTDIWYCQKLANGSWSKPVNCGKTINTREEEAFPTIGPAGQLYFASKGWPGMGGYDQFSATGSKSTWTNVRNLHYPINSTADDFWLTTTDGRTGFFSSNRTGGNGGDDIYRFEALPQEPIAVIQPKPADRPQTVIALQTDPPMGTGGPEKGKSYVLNDIFYDLDQSFIRADAALVLDQLVMLLKRYPAIRIQLSSHTDARASDDYNLRLSQRRADAAMQYLVQKGIDPARLQATGYGETQPRNRCVNDVSCTEAEHQQNRRTEFRVLP</sequence>
<protein>
    <submittedName>
        <fullName evidence="7">OmpA family protein</fullName>
    </submittedName>
</protein>
<comment type="subcellular location">
    <subcellularLocation>
        <location evidence="1">Cell outer membrane</location>
    </subcellularLocation>
</comment>
<name>A0A7K1XU09_9SPHI</name>
<evidence type="ECO:0000259" key="6">
    <source>
        <dbReference type="PROSITE" id="PS51123"/>
    </source>
</evidence>
<dbReference type="Pfam" id="PF07676">
    <property type="entry name" value="PD40"/>
    <property type="match status" value="1"/>
</dbReference>
<dbReference type="Pfam" id="PF00691">
    <property type="entry name" value="OmpA"/>
    <property type="match status" value="1"/>
</dbReference>
<keyword evidence="5" id="KW-0732">Signal</keyword>
<evidence type="ECO:0000313" key="8">
    <source>
        <dbReference type="Proteomes" id="UP000451233"/>
    </source>
</evidence>
<dbReference type="InterPro" id="IPR036737">
    <property type="entry name" value="OmpA-like_sf"/>
</dbReference>
<dbReference type="InterPro" id="IPR011990">
    <property type="entry name" value="TPR-like_helical_dom_sf"/>
</dbReference>
<evidence type="ECO:0000256" key="4">
    <source>
        <dbReference type="PROSITE-ProRule" id="PRU00473"/>
    </source>
</evidence>
<dbReference type="SUPFAM" id="SSF103088">
    <property type="entry name" value="OmpA-like"/>
    <property type="match status" value="1"/>
</dbReference>
<dbReference type="CDD" id="cd07185">
    <property type="entry name" value="OmpA_C-like"/>
    <property type="match status" value="1"/>
</dbReference>
<dbReference type="PROSITE" id="PS51123">
    <property type="entry name" value="OMPA_2"/>
    <property type="match status" value="1"/>
</dbReference>
<keyword evidence="2 4" id="KW-0472">Membrane</keyword>
<feature type="chain" id="PRO_5029653134" evidence="5">
    <location>
        <begin position="21"/>
        <end position="589"/>
    </location>
</feature>
<dbReference type="PANTHER" id="PTHR30329">
    <property type="entry name" value="STATOR ELEMENT OF FLAGELLAR MOTOR COMPLEX"/>
    <property type="match status" value="1"/>
</dbReference>
<organism evidence="7 8">
    <name type="scientific">Hufsiella ginkgonis</name>
    <dbReference type="NCBI Taxonomy" id="2695274"/>
    <lineage>
        <taxon>Bacteria</taxon>
        <taxon>Pseudomonadati</taxon>
        <taxon>Bacteroidota</taxon>
        <taxon>Sphingobacteriia</taxon>
        <taxon>Sphingobacteriales</taxon>
        <taxon>Sphingobacteriaceae</taxon>
        <taxon>Hufsiella</taxon>
    </lineage>
</organism>
<dbReference type="SUPFAM" id="SSF48452">
    <property type="entry name" value="TPR-like"/>
    <property type="match status" value="1"/>
</dbReference>
<evidence type="ECO:0000256" key="3">
    <source>
        <dbReference type="ARBA" id="ARBA00023237"/>
    </source>
</evidence>
<dbReference type="GO" id="GO:0009279">
    <property type="term" value="C:cell outer membrane"/>
    <property type="evidence" value="ECO:0007669"/>
    <property type="project" value="UniProtKB-SubCell"/>
</dbReference>
<dbReference type="InterPro" id="IPR050330">
    <property type="entry name" value="Bact_OuterMem_StrucFunc"/>
</dbReference>
<dbReference type="InterPro" id="IPR011659">
    <property type="entry name" value="WD40"/>
</dbReference>
<dbReference type="Gene3D" id="3.30.1330.60">
    <property type="entry name" value="OmpA-like domain"/>
    <property type="match status" value="1"/>
</dbReference>
<keyword evidence="3" id="KW-0998">Cell outer membrane</keyword>
<feature type="signal peptide" evidence="5">
    <location>
        <begin position="1"/>
        <end position="20"/>
    </location>
</feature>
<proteinExistence type="predicted"/>
<evidence type="ECO:0000256" key="5">
    <source>
        <dbReference type="SAM" id="SignalP"/>
    </source>
</evidence>
<dbReference type="InterPro" id="IPR006664">
    <property type="entry name" value="OMP_bac"/>
</dbReference>
<dbReference type="InterPro" id="IPR006665">
    <property type="entry name" value="OmpA-like"/>
</dbReference>
<keyword evidence="8" id="KW-1185">Reference proteome</keyword>
<gene>
    <name evidence="7" type="ORF">GS398_02985</name>
</gene>
<feature type="domain" description="OmpA-like" evidence="6">
    <location>
        <begin position="469"/>
        <end position="589"/>
    </location>
</feature>
<dbReference type="PANTHER" id="PTHR30329:SF21">
    <property type="entry name" value="LIPOPROTEIN YIAD-RELATED"/>
    <property type="match status" value="1"/>
</dbReference>
<comment type="caution">
    <text evidence="7">The sequence shown here is derived from an EMBL/GenBank/DDBJ whole genome shotgun (WGS) entry which is preliminary data.</text>
</comment>
<dbReference type="RefSeq" id="WP_160905234.1">
    <property type="nucleotide sequence ID" value="NZ_WVHS01000001.1"/>
</dbReference>
<evidence type="ECO:0000256" key="1">
    <source>
        <dbReference type="ARBA" id="ARBA00004442"/>
    </source>
</evidence>
<evidence type="ECO:0000256" key="2">
    <source>
        <dbReference type="ARBA" id="ARBA00023136"/>
    </source>
</evidence>
<dbReference type="EMBL" id="WVHS01000001">
    <property type="protein sequence ID" value="MXV14249.1"/>
    <property type="molecule type" value="Genomic_DNA"/>
</dbReference>
<dbReference type="Gene3D" id="1.25.40.10">
    <property type="entry name" value="Tetratricopeptide repeat domain"/>
    <property type="match status" value="1"/>
</dbReference>